<dbReference type="Proteomes" id="UP000266426">
    <property type="component" value="Unassembled WGS sequence"/>
</dbReference>
<keyword evidence="4" id="KW-0378">Hydrolase</keyword>
<dbReference type="AlphaFoldDB" id="A0A3A4QYR9"/>
<evidence type="ECO:0000256" key="5">
    <source>
        <dbReference type="ARBA" id="ARBA00022839"/>
    </source>
</evidence>
<evidence type="ECO:0000259" key="8">
    <source>
        <dbReference type="Pfam" id="PF02272"/>
    </source>
</evidence>
<dbReference type="PANTHER" id="PTHR30255">
    <property type="entry name" value="SINGLE-STRANDED-DNA-SPECIFIC EXONUCLEASE RECJ"/>
    <property type="match status" value="1"/>
</dbReference>
<dbReference type="InterPro" id="IPR041122">
    <property type="entry name" value="RecJ_OB"/>
</dbReference>
<comment type="similarity">
    <text evidence="1">Belongs to the RecJ family.</text>
</comment>
<dbReference type="PANTHER" id="PTHR30255:SF2">
    <property type="entry name" value="SINGLE-STRANDED-DNA-SPECIFIC EXONUCLEASE RECJ"/>
    <property type="match status" value="1"/>
</dbReference>
<dbReference type="Pfam" id="PF02272">
    <property type="entry name" value="DHHA1"/>
    <property type="match status" value="1"/>
</dbReference>
<dbReference type="Gene3D" id="3.10.310.30">
    <property type="match status" value="1"/>
</dbReference>
<dbReference type="InterPro" id="IPR038763">
    <property type="entry name" value="DHH_sf"/>
</dbReference>
<dbReference type="InterPro" id="IPR001667">
    <property type="entry name" value="DDH_dom"/>
</dbReference>
<dbReference type="GO" id="GO:0003676">
    <property type="term" value="F:nucleic acid binding"/>
    <property type="evidence" value="ECO:0007669"/>
    <property type="project" value="InterPro"/>
</dbReference>
<feature type="coiled-coil region" evidence="6">
    <location>
        <begin position="317"/>
        <end position="344"/>
    </location>
</feature>
<feature type="domain" description="DDH" evidence="7">
    <location>
        <begin position="80"/>
        <end position="235"/>
    </location>
</feature>
<evidence type="ECO:0000256" key="3">
    <source>
        <dbReference type="ARBA" id="ARBA00022722"/>
    </source>
</evidence>
<gene>
    <name evidence="10" type="primary">recJ</name>
    <name evidence="10" type="ORF">C4541_10525</name>
</gene>
<dbReference type="InterPro" id="IPR003156">
    <property type="entry name" value="DHHA1_dom"/>
</dbReference>
<evidence type="ECO:0000256" key="1">
    <source>
        <dbReference type="ARBA" id="ARBA00005915"/>
    </source>
</evidence>
<dbReference type="Gene3D" id="3.90.1640.30">
    <property type="match status" value="1"/>
</dbReference>
<dbReference type="GO" id="GO:0006310">
    <property type="term" value="P:DNA recombination"/>
    <property type="evidence" value="ECO:0007669"/>
    <property type="project" value="InterPro"/>
</dbReference>
<protein>
    <recommendedName>
        <fullName evidence="2">Single-stranded-DNA-specific exonuclease RecJ</fullName>
    </recommendedName>
</protein>
<feature type="domain" description="DHHA1" evidence="8">
    <location>
        <begin position="359"/>
        <end position="448"/>
    </location>
</feature>
<evidence type="ECO:0000313" key="11">
    <source>
        <dbReference type="Proteomes" id="UP000266426"/>
    </source>
</evidence>
<keyword evidence="3" id="KW-0540">Nuclease</keyword>
<dbReference type="Pfam" id="PF01368">
    <property type="entry name" value="DHH"/>
    <property type="match status" value="1"/>
</dbReference>
<organism evidence="10 11">
    <name type="scientific">Candidatus Auribacter fodinae</name>
    <dbReference type="NCBI Taxonomy" id="2093366"/>
    <lineage>
        <taxon>Bacteria</taxon>
        <taxon>Pseudomonadati</taxon>
        <taxon>Candidatus Auribacterota</taxon>
        <taxon>Candidatus Auribacteria</taxon>
        <taxon>Candidatus Auribacterales</taxon>
        <taxon>Candidatus Auribacteraceae</taxon>
        <taxon>Candidatus Auribacter</taxon>
    </lineage>
</organism>
<dbReference type="EMBL" id="QZJZ01000083">
    <property type="protein sequence ID" value="RJP57286.1"/>
    <property type="molecule type" value="Genomic_DNA"/>
</dbReference>
<evidence type="ECO:0000259" key="7">
    <source>
        <dbReference type="Pfam" id="PF01368"/>
    </source>
</evidence>
<evidence type="ECO:0000256" key="6">
    <source>
        <dbReference type="SAM" id="Coils"/>
    </source>
</evidence>
<dbReference type="NCBIfam" id="TIGR00644">
    <property type="entry name" value="recJ"/>
    <property type="match status" value="1"/>
</dbReference>
<dbReference type="GO" id="GO:0006281">
    <property type="term" value="P:DNA repair"/>
    <property type="evidence" value="ECO:0007669"/>
    <property type="project" value="InterPro"/>
</dbReference>
<dbReference type="GO" id="GO:0008409">
    <property type="term" value="F:5'-3' exonuclease activity"/>
    <property type="evidence" value="ECO:0007669"/>
    <property type="project" value="InterPro"/>
</dbReference>
<evidence type="ECO:0000256" key="2">
    <source>
        <dbReference type="ARBA" id="ARBA00019841"/>
    </source>
</evidence>
<dbReference type="InterPro" id="IPR004610">
    <property type="entry name" value="RecJ"/>
</dbReference>
<evidence type="ECO:0000259" key="9">
    <source>
        <dbReference type="Pfam" id="PF17768"/>
    </source>
</evidence>
<sequence length="575" mass="64719">MKKRWIIYPIREALRDQISQSFEISRVSAQILINRGLDNVDVVQKFLNLNLNNLYDPFILEGITQAVERILLAVKRKETVLIHGDYDVDGITSTAIMYVILRSVGVPVYYYIPNRLVEGYGLGEEGIQAALNHGASLVITVDCGINAVNEVNRLKANGIDVIITDHHVSSGDLPDAWSVVNPNLPERNYPFKELAGVGVCFKLLHALLKKARQDKLTLFDHVDLREHLDLVALGTIADMMPLVDENRVFVLYGLRQLSNTSKIGLQKLKEKTAIPQNRPMKTTDVSFFIAPRINAIGRLKEADLAVELMITDDPAEAQYLTDMMEKVNRERQKLEEEVFLQAKDMIENTPEIRDRKILLVAKRDWAVGIVSIVAARLTREYFKPAIVFTIGDDNIARGSARSVTCFNLLDGLSKCDELLLEYGGHSFAAGLSLKAENIDALTKRINAIADAELINNELLPEVYIDYTINLADIGDQLMKETEMLAPFGQKNNRPVFLSENLMVQGIPRFFGRNHVKFIVEDDGIIQEVIGFNMQEDLRDLAKGDIVDIVYSLHLTEYTGIPTIQLQILDARIHKN</sequence>
<accession>A0A3A4QYR9</accession>
<reference evidence="10 11" key="1">
    <citation type="journal article" date="2017" name="ISME J.">
        <title>Energy and carbon metabolisms in a deep terrestrial subsurface fluid microbial community.</title>
        <authorList>
            <person name="Momper L."/>
            <person name="Jungbluth S.P."/>
            <person name="Lee M.D."/>
            <person name="Amend J.P."/>
        </authorList>
    </citation>
    <scope>NUCLEOTIDE SEQUENCE [LARGE SCALE GENOMIC DNA]</scope>
    <source>
        <strain evidence="10">SURF_26</strain>
    </source>
</reference>
<dbReference type="SUPFAM" id="SSF64182">
    <property type="entry name" value="DHH phosphoesterases"/>
    <property type="match status" value="1"/>
</dbReference>
<evidence type="ECO:0000256" key="4">
    <source>
        <dbReference type="ARBA" id="ARBA00022801"/>
    </source>
</evidence>
<proteinExistence type="inferred from homology"/>
<evidence type="ECO:0000313" key="10">
    <source>
        <dbReference type="EMBL" id="RJP57286.1"/>
    </source>
</evidence>
<keyword evidence="6" id="KW-0175">Coiled coil</keyword>
<comment type="caution">
    <text evidence="10">The sequence shown here is derived from an EMBL/GenBank/DDBJ whole genome shotgun (WGS) entry which is preliminary data.</text>
</comment>
<keyword evidence="5 10" id="KW-0269">Exonuclease</keyword>
<dbReference type="Pfam" id="PF17768">
    <property type="entry name" value="RecJ_OB"/>
    <property type="match status" value="1"/>
</dbReference>
<dbReference type="InterPro" id="IPR051673">
    <property type="entry name" value="SSDNA_exonuclease_RecJ"/>
</dbReference>
<feature type="domain" description="RecJ OB" evidence="9">
    <location>
        <begin position="464"/>
        <end position="569"/>
    </location>
</feature>
<name>A0A3A4QYR9_9BACT</name>